<name>A0A7J7WHR5_MYOMY</name>
<dbReference type="Proteomes" id="UP000527355">
    <property type="component" value="Unassembled WGS sequence"/>
</dbReference>
<feature type="compositionally biased region" description="Basic and acidic residues" evidence="1">
    <location>
        <begin position="74"/>
        <end position="88"/>
    </location>
</feature>
<feature type="region of interest" description="Disordered" evidence="1">
    <location>
        <begin position="67"/>
        <end position="101"/>
    </location>
</feature>
<dbReference type="EMBL" id="JABWUV010000008">
    <property type="protein sequence ID" value="KAF6336975.1"/>
    <property type="molecule type" value="Genomic_DNA"/>
</dbReference>
<evidence type="ECO:0000256" key="1">
    <source>
        <dbReference type="SAM" id="MobiDB-lite"/>
    </source>
</evidence>
<protein>
    <submittedName>
        <fullName evidence="2">Uncharacterized protein</fullName>
    </submittedName>
</protein>
<accession>A0A7J7WHR5</accession>
<gene>
    <name evidence="2" type="ORF">mMyoMyo1_012157</name>
</gene>
<keyword evidence="3" id="KW-1185">Reference proteome</keyword>
<evidence type="ECO:0000313" key="2">
    <source>
        <dbReference type="EMBL" id="KAF6336975.1"/>
    </source>
</evidence>
<feature type="region of interest" description="Disordered" evidence="1">
    <location>
        <begin position="1"/>
        <end position="43"/>
    </location>
</feature>
<evidence type="ECO:0000313" key="3">
    <source>
        <dbReference type="Proteomes" id="UP000527355"/>
    </source>
</evidence>
<dbReference type="AlphaFoldDB" id="A0A7J7WHR5"/>
<organism evidence="2 3">
    <name type="scientific">Myotis myotis</name>
    <name type="common">Greater mouse-eared bat</name>
    <name type="synonym">Vespertilio myotis</name>
    <dbReference type="NCBI Taxonomy" id="51298"/>
    <lineage>
        <taxon>Eukaryota</taxon>
        <taxon>Metazoa</taxon>
        <taxon>Chordata</taxon>
        <taxon>Craniata</taxon>
        <taxon>Vertebrata</taxon>
        <taxon>Euteleostomi</taxon>
        <taxon>Mammalia</taxon>
        <taxon>Eutheria</taxon>
        <taxon>Laurasiatheria</taxon>
        <taxon>Chiroptera</taxon>
        <taxon>Yangochiroptera</taxon>
        <taxon>Vespertilionidae</taxon>
        <taxon>Myotis</taxon>
    </lineage>
</organism>
<sequence>MGEGQQGARKDEAISSHKNEADVAGKAKYLRGDVTKGKSQSRQVCVERACAALTAVLRENVLCRLPSPRRKINPRPDETWRRGKKDVPDGPAGSGGAWPEAPRGRHCGGWLGPVTPKCHQLPRCRGTCAPQRWAGAARGNLCAPLAPLPVPGYFRPTTASSSPPLLPHPCCSYCNLSAPPHRPLRSLPLPPLNQSITLKCEEPPIPV</sequence>
<reference evidence="2 3" key="1">
    <citation type="journal article" date="2020" name="Nature">
        <title>Six reference-quality genomes reveal evolution of bat adaptations.</title>
        <authorList>
            <person name="Jebb D."/>
            <person name="Huang Z."/>
            <person name="Pippel M."/>
            <person name="Hughes G.M."/>
            <person name="Lavrichenko K."/>
            <person name="Devanna P."/>
            <person name="Winkler S."/>
            <person name="Jermiin L.S."/>
            <person name="Skirmuntt E.C."/>
            <person name="Katzourakis A."/>
            <person name="Burkitt-Gray L."/>
            <person name="Ray D.A."/>
            <person name="Sullivan K.A.M."/>
            <person name="Roscito J.G."/>
            <person name="Kirilenko B.M."/>
            <person name="Davalos L.M."/>
            <person name="Corthals A.P."/>
            <person name="Power M.L."/>
            <person name="Jones G."/>
            <person name="Ransome R.D."/>
            <person name="Dechmann D.K.N."/>
            <person name="Locatelli A.G."/>
            <person name="Puechmaille S.J."/>
            <person name="Fedrigo O."/>
            <person name="Jarvis E.D."/>
            <person name="Hiller M."/>
            <person name="Vernes S.C."/>
            <person name="Myers E.W."/>
            <person name="Teeling E.C."/>
        </authorList>
    </citation>
    <scope>NUCLEOTIDE SEQUENCE [LARGE SCALE GENOMIC DNA]</scope>
    <source>
        <strain evidence="2">MMyoMyo1</strain>
        <tissue evidence="2">Flight muscle</tissue>
    </source>
</reference>
<feature type="compositionally biased region" description="Basic and acidic residues" evidence="1">
    <location>
        <begin position="8"/>
        <end position="36"/>
    </location>
</feature>
<comment type="caution">
    <text evidence="2">The sequence shown here is derived from an EMBL/GenBank/DDBJ whole genome shotgun (WGS) entry which is preliminary data.</text>
</comment>
<proteinExistence type="predicted"/>